<proteinExistence type="predicted"/>
<dbReference type="Proteomes" id="UP000007843">
    <property type="component" value="Chromosome"/>
</dbReference>
<dbReference type="PATRIC" id="fig|1006551.4.peg.2807"/>
<dbReference type="AlphaFoldDB" id="A0A0H3HAE8"/>
<reference evidence="1 2" key="1">
    <citation type="journal article" date="2012" name="J. Bacteriol.">
        <title>Complete genome sequence of Klebsiella oxytoca KCTC 1686, used in production of 2,3-butanediol.</title>
        <authorList>
            <person name="Shin S.H."/>
            <person name="Kim S."/>
            <person name="Kim J.Y."/>
            <person name="Lee S."/>
            <person name="Um Y."/>
            <person name="Oh M.K."/>
            <person name="Kim Y.R."/>
            <person name="Lee J."/>
            <person name="Yang K.S."/>
        </authorList>
    </citation>
    <scope>NUCLEOTIDE SEQUENCE [LARGE SCALE GENOMIC DNA]</scope>
    <source>
        <strain evidence="2">ATCC 8724 / DSM 4798 / JCM 20051 / NBRC 3318 / NRRL B-199 / KCTC 1686</strain>
    </source>
</reference>
<sequence>MGDEGDRALNGEKACYNNAMIYEMRRDEIPATDAGKRGL</sequence>
<evidence type="ECO:0000313" key="1">
    <source>
        <dbReference type="EMBL" id="AEX04512.1"/>
    </source>
</evidence>
<organism evidence="1 2">
    <name type="scientific">Klebsiella michiganensis (strain ATCC 8724 / DSM 4798 / JCM 20051 / NBRC 3318 / NRRL B-199 / KCTC 1686 / BUCSAV 143 / CCM 1901)</name>
    <dbReference type="NCBI Taxonomy" id="1006551"/>
    <lineage>
        <taxon>Bacteria</taxon>
        <taxon>Pseudomonadati</taxon>
        <taxon>Pseudomonadota</taxon>
        <taxon>Gammaproteobacteria</taxon>
        <taxon>Enterobacterales</taxon>
        <taxon>Enterobacteriaceae</taxon>
        <taxon>Klebsiella/Raoultella group</taxon>
        <taxon>Klebsiella</taxon>
    </lineage>
</organism>
<name>A0A0H3HAE8_KLEM8</name>
<dbReference type="EMBL" id="CP003218">
    <property type="protein sequence ID" value="AEX04512.1"/>
    <property type="molecule type" value="Genomic_DNA"/>
</dbReference>
<protein>
    <submittedName>
        <fullName evidence="1">Uncharacterized protein</fullName>
    </submittedName>
</protein>
<evidence type="ECO:0000313" key="2">
    <source>
        <dbReference type="Proteomes" id="UP000007843"/>
    </source>
</evidence>
<dbReference type="KEGG" id="kox:KOX_13940"/>
<accession>A0A0H3HAE8</accession>
<gene>
    <name evidence="1" type="ordered locus">KOX_13940</name>
</gene>
<dbReference type="HOGENOM" id="CLU_3311269_0_0_6"/>